<protein>
    <recommendedName>
        <fullName evidence="3">DUF4349 domain-containing protein</fullName>
    </recommendedName>
</protein>
<proteinExistence type="predicted"/>
<feature type="region of interest" description="Disordered" evidence="1">
    <location>
        <begin position="49"/>
        <end position="118"/>
    </location>
</feature>
<evidence type="ECO:0000259" key="3">
    <source>
        <dbReference type="Pfam" id="PF14257"/>
    </source>
</evidence>
<dbReference type="STRING" id="310782.SAMN05216499_11448"/>
<dbReference type="Proteomes" id="UP000184111">
    <property type="component" value="Unassembled WGS sequence"/>
</dbReference>
<keyword evidence="2" id="KW-0812">Transmembrane</keyword>
<evidence type="ECO:0000313" key="4">
    <source>
        <dbReference type="EMBL" id="SHM77212.1"/>
    </source>
</evidence>
<organism evidence="4 5">
    <name type="scientific">Actinacidiphila paucisporea</name>
    <dbReference type="NCBI Taxonomy" id="310782"/>
    <lineage>
        <taxon>Bacteria</taxon>
        <taxon>Bacillati</taxon>
        <taxon>Actinomycetota</taxon>
        <taxon>Actinomycetes</taxon>
        <taxon>Kitasatosporales</taxon>
        <taxon>Streptomycetaceae</taxon>
        <taxon>Actinacidiphila</taxon>
    </lineage>
</organism>
<keyword evidence="2" id="KW-1133">Transmembrane helix</keyword>
<feature type="domain" description="DUF4349" evidence="3">
    <location>
        <begin position="122"/>
        <end position="336"/>
    </location>
</feature>
<dbReference type="RefSeq" id="WP_079189924.1">
    <property type="nucleotide sequence ID" value="NZ_FRBI01000014.1"/>
</dbReference>
<dbReference type="InterPro" id="IPR025645">
    <property type="entry name" value="DUF4349"/>
</dbReference>
<feature type="region of interest" description="Disordered" evidence="1">
    <location>
        <begin position="1"/>
        <end position="28"/>
    </location>
</feature>
<dbReference type="Pfam" id="PF14257">
    <property type="entry name" value="DUF4349"/>
    <property type="match status" value="1"/>
</dbReference>
<accession>A0A1M7LHX1</accession>
<evidence type="ECO:0000256" key="1">
    <source>
        <dbReference type="SAM" id="MobiDB-lite"/>
    </source>
</evidence>
<sequence length="395" mass="40181">MRPSTRRSTATSAGPAAGRHAPGARRRRRGAAVFAALLLAGALGVAGCGASSDKSSSADKAAAPAAGARSGQQAGTSGGGSSGSGADSGAVAQGSGGGSGTAPSAPSAGKGGRTPSLAPTYLVRTAELSVRTPRVEDALQQARTLVTRAGGYSGDEDTAVDAAGHATSTIQLRVPPAAYDQLLDELGGLGTLLGRKVSVDDVTGQVVDVRSRVKSQQASVDRVRKLMDQASGLTDVVSLESELSTREAALEALEAQQASLMAQADLATVTLRLSEPPVKAVVHKAPVKKKDGFWKTVGKALGGGWHAFYVTVRIVLVILAAVLPFLALGALTWVAVMLLRRWWPRTEPAAPPAKPSRPAGRLPQHPPVPGPRQDSPARASSQGAAEPPAEQEPPA</sequence>
<feature type="compositionally biased region" description="Low complexity" evidence="1">
    <location>
        <begin position="84"/>
        <end position="93"/>
    </location>
</feature>
<evidence type="ECO:0000313" key="5">
    <source>
        <dbReference type="Proteomes" id="UP000184111"/>
    </source>
</evidence>
<gene>
    <name evidence="4" type="ORF">SAMN05216499_11448</name>
</gene>
<reference evidence="4 5" key="1">
    <citation type="submission" date="2016-11" db="EMBL/GenBank/DDBJ databases">
        <authorList>
            <person name="Jaros S."/>
            <person name="Januszkiewicz K."/>
            <person name="Wedrychowicz H."/>
        </authorList>
    </citation>
    <scope>NUCLEOTIDE SEQUENCE [LARGE SCALE GENOMIC DNA]</scope>
    <source>
        <strain evidence="4 5">CGMCC 4.2025</strain>
    </source>
</reference>
<keyword evidence="5" id="KW-1185">Reference proteome</keyword>
<feature type="compositionally biased region" description="Polar residues" evidence="1">
    <location>
        <begin position="1"/>
        <end position="12"/>
    </location>
</feature>
<keyword evidence="2" id="KW-0472">Membrane</keyword>
<dbReference type="EMBL" id="FRBI01000014">
    <property type="protein sequence ID" value="SHM77212.1"/>
    <property type="molecule type" value="Genomic_DNA"/>
</dbReference>
<evidence type="ECO:0000256" key="2">
    <source>
        <dbReference type="SAM" id="Phobius"/>
    </source>
</evidence>
<feature type="transmembrane region" description="Helical" evidence="2">
    <location>
        <begin position="314"/>
        <end position="339"/>
    </location>
</feature>
<feature type="region of interest" description="Disordered" evidence="1">
    <location>
        <begin position="348"/>
        <end position="395"/>
    </location>
</feature>
<dbReference type="AlphaFoldDB" id="A0A1M7LHX1"/>
<name>A0A1M7LHX1_9ACTN</name>
<feature type="compositionally biased region" description="Low complexity" evidence="1">
    <location>
        <begin position="49"/>
        <end position="75"/>
    </location>
</feature>
<dbReference type="OrthoDB" id="186919at2"/>